<gene>
    <name evidence="4" type="ORF">Athens101428_626</name>
</gene>
<dbReference type="AlphaFoldDB" id="A0A554LL29"/>
<evidence type="ECO:0000313" key="4">
    <source>
        <dbReference type="EMBL" id="TSC93585.1"/>
    </source>
</evidence>
<keyword evidence="2" id="KW-0067">ATP-binding</keyword>
<dbReference type="PROSITE" id="PS51880">
    <property type="entry name" value="TGS"/>
    <property type="match status" value="1"/>
</dbReference>
<dbReference type="GO" id="GO:0005737">
    <property type="term" value="C:cytoplasm"/>
    <property type="evidence" value="ECO:0007669"/>
    <property type="project" value="TreeGrafter"/>
</dbReference>
<protein>
    <submittedName>
        <fullName evidence="4">YchF Nucleic acid binding GTPase, translation factor, putative (IC)</fullName>
    </submittedName>
</protein>
<dbReference type="GO" id="GO:0016887">
    <property type="term" value="F:ATP hydrolysis activity"/>
    <property type="evidence" value="ECO:0007669"/>
    <property type="project" value="TreeGrafter"/>
</dbReference>
<proteinExistence type="predicted"/>
<dbReference type="Gene3D" id="3.10.20.30">
    <property type="match status" value="1"/>
</dbReference>
<dbReference type="Pfam" id="PF06071">
    <property type="entry name" value="YchF-GTPase_C"/>
    <property type="match status" value="1"/>
</dbReference>
<evidence type="ECO:0000313" key="5">
    <source>
        <dbReference type="Proteomes" id="UP000316495"/>
    </source>
</evidence>
<dbReference type="EMBL" id="VMGN01000039">
    <property type="protein sequence ID" value="TSC93585.1"/>
    <property type="molecule type" value="Genomic_DNA"/>
</dbReference>
<dbReference type="InterPro" id="IPR004095">
    <property type="entry name" value="TGS"/>
</dbReference>
<evidence type="ECO:0000259" key="3">
    <source>
        <dbReference type="PROSITE" id="PS51880"/>
    </source>
</evidence>
<organism evidence="4 5">
    <name type="scientific">Candidatus Berkelbacteria bacterium Athens1014_28</name>
    <dbReference type="NCBI Taxonomy" id="2017145"/>
    <lineage>
        <taxon>Bacteria</taxon>
        <taxon>Candidatus Berkelbacteria</taxon>
    </lineage>
</organism>
<evidence type="ECO:0000256" key="2">
    <source>
        <dbReference type="ARBA" id="ARBA00022840"/>
    </source>
</evidence>
<dbReference type="FunFam" id="3.10.20.30:FF:000001">
    <property type="entry name" value="Ribosome-binding ATPase YchF"/>
    <property type="match status" value="1"/>
</dbReference>
<name>A0A554LL29_9BACT</name>
<dbReference type="InterPro" id="IPR012676">
    <property type="entry name" value="TGS-like"/>
</dbReference>
<dbReference type="Proteomes" id="UP000316495">
    <property type="component" value="Unassembled WGS sequence"/>
</dbReference>
<evidence type="ECO:0000256" key="1">
    <source>
        <dbReference type="ARBA" id="ARBA00022741"/>
    </source>
</evidence>
<feature type="domain" description="TGS" evidence="3">
    <location>
        <begin position="1"/>
        <end position="83"/>
    </location>
</feature>
<dbReference type="InterPro" id="IPR013029">
    <property type="entry name" value="YchF_C"/>
</dbReference>
<dbReference type="SUPFAM" id="SSF81271">
    <property type="entry name" value="TGS-like"/>
    <property type="match status" value="1"/>
</dbReference>
<dbReference type="PANTHER" id="PTHR23305:SF18">
    <property type="entry name" value="OBG-TYPE G DOMAIN-CONTAINING PROTEIN"/>
    <property type="match status" value="1"/>
</dbReference>
<dbReference type="InterPro" id="IPR012675">
    <property type="entry name" value="Beta-grasp_dom_sf"/>
</dbReference>
<comment type="caution">
    <text evidence="4">The sequence shown here is derived from an EMBL/GenBank/DDBJ whole genome shotgun (WGS) entry which is preliminary data.</text>
</comment>
<keyword evidence="1" id="KW-0547">Nucleotide-binding</keyword>
<dbReference type="GO" id="GO:0005524">
    <property type="term" value="F:ATP binding"/>
    <property type="evidence" value="ECO:0007669"/>
    <property type="project" value="UniProtKB-KW"/>
</dbReference>
<dbReference type="PANTHER" id="PTHR23305">
    <property type="entry name" value="OBG GTPASE FAMILY"/>
    <property type="match status" value="1"/>
</dbReference>
<accession>A0A554LL29</accession>
<sequence length="85" mass="9483">MITYFTSGEKETRAWTVRDGATAPEAAGVIHTDFEKGFIAAEVVPWQDLFAQGGWTSARSHGLVRTEGKNYIIKDGDTIIYRFNN</sequence>
<reference evidence="4 5" key="1">
    <citation type="submission" date="2017-07" db="EMBL/GenBank/DDBJ databases">
        <title>Mechanisms for carbon and nitrogen cycling indicate functional differentiation within the Candidate Phyla Radiation.</title>
        <authorList>
            <person name="Danczak R.E."/>
            <person name="Johnston M.D."/>
            <person name="Kenah C."/>
            <person name="Slattery M."/>
            <person name="Wrighton K.C."/>
            <person name="Wilkins M.J."/>
        </authorList>
    </citation>
    <scope>NUCLEOTIDE SEQUENCE [LARGE SCALE GENOMIC DNA]</scope>
    <source>
        <strain evidence="4">Athens1014_28</strain>
    </source>
</reference>